<gene>
    <name evidence="2" type="ORF">WQ57_20200</name>
</gene>
<dbReference type="Proteomes" id="UP000034166">
    <property type="component" value="Unassembled WGS sequence"/>
</dbReference>
<sequence length="223" mass="24717">MEFMIQRVAAKSKKHILILLLVPVLLGLIGWFVPVGNEPAAISAEAELSLGSYQNKDLNDPKLVVGLLTNTPFYAEHLQGAGEPEEILSKLMVTQVNERNISLVYTGTSTKDAVEMVNEIAAAFLALDRQKFAEKQSVIQATIDSLERQEVAPEAQVDQHRFLYELKTAQYDIKPASLIKQAQEANVEGQALSSRDRAILGVLIGITLMFFWMVIPELVRKPS</sequence>
<feature type="transmembrane region" description="Helical" evidence="1">
    <location>
        <begin position="198"/>
        <end position="219"/>
    </location>
</feature>
<keyword evidence="1" id="KW-0472">Membrane</keyword>
<evidence type="ECO:0000313" key="3">
    <source>
        <dbReference type="Proteomes" id="UP000034166"/>
    </source>
</evidence>
<accession>A0A0M2SUI2</accession>
<dbReference type="AlphaFoldDB" id="A0A0M2SUI2"/>
<evidence type="ECO:0000313" key="2">
    <source>
        <dbReference type="EMBL" id="KKK36280.1"/>
    </source>
</evidence>
<name>A0A0M2SUI2_9BACI</name>
<evidence type="ECO:0000256" key="1">
    <source>
        <dbReference type="SAM" id="Phobius"/>
    </source>
</evidence>
<keyword evidence="1" id="KW-1133">Transmembrane helix</keyword>
<dbReference type="EMBL" id="LAYY01000035">
    <property type="protein sequence ID" value="KKK36280.1"/>
    <property type="molecule type" value="Genomic_DNA"/>
</dbReference>
<protein>
    <submittedName>
        <fullName evidence="2">Uncharacterized protein</fullName>
    </submittedName>
</protein>
<comment type="caution">
    <text evidence="2">The sequence shown here is derived from an EMBL/GenBank/DDBJ whole genome shotgun (WGS) entry which is preliminary data.</text>
</comment>
<dbReference type="PATRIC" id="fig|1408103.3.peg.4476"/>
<keyword evidence="3" id="KW-1185">Reference proteome</keyword>
<dbReference type="OrthoDB" id="2939314at2"/>
<reference evidence="2 3" key="1">
    <citation type="submission" date="2015-04" db="EMBL/GenBank/DDBJ databases">
        <title>Taxonomic description and genome sequence of Bacillus campisalis sp. nov., a novel member of the genus Bacillus isolated from solar saltern.</title>
        <authorList>
            <person name="Mathan Kumar R."/>
            <person name="Kaur G."/>
            <person name="Kumar A."/>
            <person name="Singh N.K."/>
            <person name="Kaur N."/>
            <person name="Kumar N."/>
            <person name="Mayilraj S."/>
        </authorList>
    </citation>
    <scope>NUCLEOTIDE SEQUENCE [LARGE SCALE GENOMIC DNA]</scope>
    <source>
        <strain evidence="2 3">SA2-6</strain>
    </source>
</reference>
<organism evidence="2 3">
    <name type="scientific">Mesobacillus campisalis</name>
    <dbReference type="NCBI Taxonomy" id="1408103"/>
    <lineage>
        <taxon>Bacteria</taxon>
        <taxon>Bacillati</taxon>
        <taxon>Bacillota</taxon>
        <taxon>Bacilli</taxon>
        <taxon>Bacillales</taxon>
        <taxon>Bacillaceae</taxon>
        <taxon>Mesobacillus</taxon>
    </lineage>
</organism>
<dbReference type="RefSeq" id="WP_046525579.1">
    <property type="nucleotide sequence ID" value="NZ_LAYY01000035.1"/>
</dbReference>
<keyword evidence="1" id="KW-0812">Transmembrane</keyword>
<proteinExistence type="predicted"/>